<protein>
    <submittedName>
        <fullName evidence="7">Cobalt-precorrin 7 C15-methyltransferase</fullName>
    </submittedName>
</protein>
<dbReference type="GO" id="GO:0008276">
    <property type="term" value="F:protein methyltransferase activity"/>
    <property type="evidence" value="ECO:0007669"/>
    <property type="project" value="InterPro"/>
</dbReference>
<proteinExistence type="predicted"/>
<dbReference type="InterPro" id="IPR025714">
    <property type="entry name" value="Methyltranfer_dom"/>
</dbReference>
<evidence type="ECO:0000256" key="3">
    <source>
        <dbReference type="ARBA" id="ARBA00022603"/>
    </source>
</evidence>
<evidence type="ECO:0000256" key="5">
    <source>
        <dbReference type="ARBA" id="ARBA00022691"/>
    </source>
</evidence>
<evidence type="ECO:0000256" key="2">
    <source>
        <dbReference type="ARBA" id="ARBA00022573"/>
    </source>
</evidence>
<dbReference type="OrthoDB" id="9780707at2"/>
<name>A0A1M6Q4M7_9CLOT</name>
<dbReference type="RefSeq" id="WP_072903850.1">
    <property type="nucleotide sequence ID" value="NZ_FRAD01000015.1"/>
</dbReference>
<gene>
    <name evidence="7" type="ORF">SAMN02745248_01893</name>
</gene>
<keyword evidence="4 7" id="KW-0808">Transferase</keyword>
<dbReference type="InterPro" id="IPR020596">
    <property type="entry name" value="rRNA_Ade_Mease_Trfase_CS"/>
</dbReference>
<dbReference type="Pfam" id="PF13847">
    <property type="entry name" value="Methyltransf_31"/>
    <property type="match status" value="1"/>
</dbReference>
<keyword evidence="2" id="KW-0169">Cobalamin biosynthesis</keyword>
<accession>A0A1M6Q4M7</accession>
<dbReference type="STRING" id="1121331.SAMN02745248_01893"/>
<reference evidence="7" key="1">
    <citation type="submission" date="2016-11" db="EMBL/GenBank/DDBJ databases">
        <authorList>
            <person name="Jaros S."/>
            <person name="Januszkiewicz K."/>
            <person name="Wedrychowicz H."/>
        </authorList>
    </citation>
    <scope>NUCLEOTIDE SEQUENCE [LARGE SCALE GENOMIC DNA]</scope>
    <source>
        <strain evidence="7">DSM 3090</strain>
    </source>
</reference>
<dbReference type="UniPathway" id="UPA00148"/>
<feature type="domain" description="Methyltransferase" evidence="6">
    <location>
        <begin position="32"/>
        <end position="168"/>
    </location>
</feature>
<keyword evidence="3 7" id="KW-0489">Methyltransferase</keyword>
<evidence type="ECO:0000256" key="1">
    <source>
        <dbReference type="ARBA" id="ARBA00004953"/>
    </source>
</evidence>
<evidence type="ECO:0000256" key="4">
    <source>
        <dbReference type="ARBA" id="ARBA00022679"/>
    </source>
</evidence>
<dbReference type="GO" id="GO:0009236">
    <property type="term" value="P:cobalamin biosynthetic process"/>
    <property type="evidence" value="ECO:0007669"/>
    <property type="project" value="UniProtKB-UniPathway"/>
</dbReference>
<keyword evidence="8" id="KW-1185">Reference proteome</keyword>
<dbReference type="EMBL" id="FRAD01000015">
    <property type="protein sequence ID" value="SHK15101.1"/>
    <property type="molecule type" value="Genomic_DNA"/>
</dbReference>
<dbReference type="GO" id="GO:0000179">
    <property type="term" value="F:rRNA (adenine-N6,N6-)-dimethyltransferase activity"/>
    <property type="evidence" value="ECO:0007669"/>
    <property type="project" value="InterPro"/>
</dbReference>
<evidence type="ECO:0000259" key="6">
    <source>
        <dbReference type="Pfam" id="PF13847"/>
    </source>
</evidence>
<comment type="pathway">
    <text evidence="1">Cofactor biosynthesis; adenosylcobalamin biosynthesis.</text>
</comment>
<organism evidence="7 8">
    <name type="scientific">Hathewaya proteolytica DSM 3090</name>
    <dbReference type="NCBI Taxonomy" id="1121331"/>
    <lineage>
        <taxon>Bacteria</taxon>
        <taxon>Bacillati</taxon>
        <taxon>Bacillota</taxon>
        <taxon>Clostridia</taxon>
        <taxon>Eubacteriales</taxon>
        <taxon>Clostridiaceae</taxon>
        <taxon>Hathewaya</taxon>
    </lineage>
</organism>
<dbReference type="InterPro" id="IPR050714">
    <property type="entry name" value="Cobalamin_biosynth_MTase"/>
</dbReference>
<dbReference type="InterPro" id="IPR014008">
    <property type="entry name" value="Cbl_synth_MTase_CbiT"/>
</dbReference>
<evidence type="ECO:0000313" key="8">
    <source>
        <dbReference type="Proteomes" id="UP000183952"/>
    </source>
</evidence>
<dbReference type="NCBIfam" id="TIGR02469">
    <property type="entry name" value="CbiT"/>
    <property type="match status" value="1"/>
</dbReference>
<keyword evidence="5" id="KW-0949">S-adenosyl-L-methionine</keyword>
<dbReference type="Gene3D" id="3.40.50.150">
    <property type="entry name" value="Vaccinia Virus protein VP39"/>
    <property type="match status" value="1"/>
</dbReference>
<dbReference type="PROSITE" id="PS01131">
    <property type="entry name" value="RRNA_A_DIMETH"/>
    <property type="match status" value="1"/>
</dbReference>
<evidence type="ECO:0000313" key="7">
    <source>
        <dbReference type="EMBL" id="SHK15101.1"/>
    </source>
</evidence>
<dbReference type="InterPro" id="IPR029063">
    <property type="entry name" value="SAM-dependent_MTases_sf"/>
</dbReference>
<dbReference type="AlphaFoldDB" id="A0A1M6Q4M7"/>
<dbReference type="CDD" id="cd02440">
    <property type="entry name" value="AdoMet_MTases"/>
    <property type="match status" value="1"/>
</dbReference>
<dbReference type="PANTHER" id="PTHR43182:SF1">
    <property type="entry name" value="COBALT-PRECORRIN-7 C(5)-METHYLTRANSFERASE"/>
    <property type="match status" value="1"/>
</dbReference>
<dbReference type="PANTHER" id="PTHR43182">
    <property type="entry name" value="COBALT-PRECORRIN-6B C(15)-METHYLTRANSFERASE (DECARBOXYLATING)"/>
    <property type="match status" value="1"/>
</dbReference>
<dbReference type="SUPFAM" id="SSF53335">
    <property type="entry name" value="S-adenosyl-L-methionine-dependent methyltransferases"/>
    <property type="match status" value="1"/>
</dbReference>
<dbReference type="Proteomes" id="UP000183952">
    <property type="component" value="Unassembled WGS sequence"/>
</dbReference>
<sequence length="187" mass="20677">MRYIKDEEFLRGKCPMTKEEIRILSIAKMELEENSCVLDVGAGTGSVTIQAAKICSKGSVIGIEKDQDAINTIKANIEKFQVKNLTLMEGSAGEKLKEINTEFDSVFIGGSSGELEFIIEESYKKLKTGGTMVLNFITINNLYKAMEKLKSMGMKAQCSEIAVSKTKENTYMLLALNPIFIVKAVKL</sequence>